<dbReference type="AlphaFoldDB" id="C5DH46"/>
<evidence type="ECO:0000259" key="5">
    <source>
        <dbReference type="PROSITE" id="PS50023"/>
    </source>
</evidence>
<evidence type="ECO:0000313" key="6">
    <source>
        <dbReference type="EMBL" id="CAR23107.1"/>
    </source>
</evidence>
<dbReference type="OrthoDB" id="1112565at2759"/>
<feature type="region of interest" description="Disordered" evidence="4">
    <location>
        <begin position="112"/>
        <end position="278"/>
    </location>
</feature>
<dbReference type="InParanoid" id="C5DH46"/>
<dbReference type="Gene3D" id="2.10.110.10">
    <property type="entry name" value="Cysteine Rich Protein"/>
    <property type="match status" value="2"/>
</dbReference>
<dbReference type="PROSITE" id="PS50023">
    <property type="entry name" value="LIM_DOMAIN_2"/>
    <property type="match status" value="1"/>
</dbReference>
<reference evidence="6 7" key="1">
    <citation type="journal article" date="2009" name="Genome Res.">
        <title>Comparative genomics of protoploid Saccharomycetaceae.</title>
        <authorList>
            <consortium name="The Genolevures Consortium"/>
            <person name="Souciet J.-L."/>
            <person name="Dujon B."/>
            <person name="Gaillardin C."/>
            <person name="Johnston M."/>
            <person name="Baret P.V."/>
            <person name="Cliften P."/>
            <person name="Sherman D.J."/>
            <person name="Weissenbach J."/>
            <person name="Westhof E."/>
            <person name="Wincker P."/>
            <person name="Jubin C."/>
            <person name="Poulain J."/>
            <person name="Barbe V."/>
            <person name="Segurens B."/>
            <person name="Artiguenave F."/>
            <person name="Anthouard V."/>
            <person name="Vacherie B."/>
            <person name="Val M.-E."/>
            <person name="Fulton R.S."/>
            <person name="Minx P."/>
            <person name="Wilson R."/>
            <person name="Durrens P."/>
            <person name="Jean G."/>
            <person name="Marck C."/>
            <person name="Martin T."/>
            <person name="Nikolski M."/>
            <person name="Rolland T."/>
            <person name="Seret M.-L."/>
            <person name="Casaregola S."/>
            <person name="Despons L."/>
            <person name="Fairhead C."/>
            <person name="Fischer G."/>
            <person name="Lafontaine I."/>
            <person name="Leh V."/>
            <person name="Lemaire M."/>
            <person name="de Montigny J."/>
            <person name="Neuveglise C."/>
            <person name="Thierry A."/>
            <person name="Blanc-Lenfle I."/>
            <person name="Bleykasten C."/>
            <person name="Diffels J."/>
            <person name="Fritsch E."/>
            <person name="Frangeul L."/>
            <person name="Goeffon A."/>
            <person name="Jauniaux N."/>
            <person name="Kachouri-Lafond R."/>
            <person name="Payen C."/>
            <person name="Potier S."/>
            <person name="Pribylova L."/>
            <person name="Ozanne C."/>
            <person name="Richard G.-F."/>
            <person name="Sacerdot C."/>
            <person name="Straub M.-L."/>
            <person name="Talla E."/>
        </authorList>
    </citation>
    <scope>NUCLEOTIDE SEQUENCE [LARGE SCALE GENOMIC DNA]</scope>
    <source>
        <strain evidence="7">ATCC 56472 / CBS 6340 / NRRL Y-8284</strain>
    </source>
</reference>
<dbReference type="STRING" id="559295.C5DH46"/>
<feature type="region of interest" description="Disordered" evidence="4">
    <location>
        <begin position="399"/>
        <end position="426"/>
    </location>
</feature>
<dbReference type="FunCoup" id="C5DH46">
    <property type="interactions" value="44"/>
</dbReference>
<keyword evidence="7" id="KW-1185">Reference proteome</keyword>
<evidence type="ECO:0000256" key="3">
    <source>
        <dbReference type="PROSITE-ProRule" id="PRU00125"/>
    </source>
</evidence>
<keyword evidence="3" id="KW-0440">LIM domain</keyword>
<feature type="compositionally biased region" description="Polar residues" evidence="4">
    <location>
        <begin position="399"/>
        <end position="413"/>
    </location>
</feature>
<dbReference type="CDD" id="cd08368">
    <property type="entry name" value="LIM"/>
    <property type="match status" value="1"/>
</dbReference>
<feature type="region of interest" description="Disordered" evidence="4">
    <location>
        <begin position="466"/>
        <end position="494"/>
    </location>
</feature>
<dbReference type="GO" id="GO:0030695">
    <property type="term" value="F:GTPase regulator activity"/>
    <property type="evidence" value="ECO:0007669"/>
    <property type="project" value="UniProtKB-ARBA"/>
</dbReference>
<dbReference type="InterPro" id="IPR047120">
    <property type="entry name" value="Pk/Esn/Tes"/>
</dbReference>
<feature type="compositionally biased region" description="Polar residues" evidence="4">
    <location>
        <begin position="203"/>
        <end position="217"/>
    </location>
</feature>
<accession>C5DH46</accession>
<dbReference type="Proteomes" id="UP000002036">
    <property type="component" value="Chromosome E"/>
</dbReference>
<dbReference type="PANTHER" id="PTHR24211">
    <property type="entry name" value="LIM DOMAIN-CONTAINING PROTEIN"/>
    <property type="match status" value="1"/>
</dbReference>
<dbReference type="InterPro" id="IPR001781">
    <property type="entry name" value="Znf_LIM"/>
</dbReference>
<protein>
    <submittedName>
        <fullName evidence="6">KLTH0E01276p</fullName>
    </submittedName>
</protein>
<organism evidence="6 7">
    <name type="scientific">Lachancea thermotolerans (strain ATCC 56472 / CBS 6340 / NRRL Y-8284)</name>
    <name type="common">Yeast</name>
    <name type="synonym">Kluyveromyces thermotolerans</name>
    <dbReference type="NCBI Taxonomy" id="559295"/>
    <lineage>
        <taxon>Eukaryota</taxon>
        <taxon>Fungi</taxon>
        <taxon>Dikarya</taxon>
        <taxon>Ascomycota</taxon>
        <taxon>Saccharomycotina</taxon>
        <taxon>Saccharomycetes</taxon>
        <taxon>Saccharomycetales</taxon>
        <taxon>Saccharomycetaceae</taxon>
        <taxon>Lachancea</taxon>
    </lineage>
</organism>
<dbReference type="KEGG" id="lth:KLTH0E01276g"/>
<dbReference type="CDD" id="cd09397">
    <property type="entry name" value="LIM1_UF1"/>
    <property type="match status" value="1"/>
</dbReference>
<feature type="region of interest" description="Disordered" evidence="4">
    <location>
        <begin position="34"/>
        <end position="100"/>
    </location>
</feature>
<feature type="region of interest" description="Disordered" evidence="4">
    <location>
        <begin position="644"/>
        <end position="680"/>
    </location>
</feature>
<dbReference type="OMA" id="IYGSPFP"/>
<keyword evidence="2 3" id="KW-0862">Zinc</keyword>
<keyword evidence="1 3" id="KW-0479">Metal-binding</keyword>
<dbReference type="RefSeq" id="XP_002553544.1">
    <property type="nucleotide sequence ID" value="XM_002553498.1"/>
</dbReference>
<dbReference type="PANTHER" id="PTHR24211:SF22">
    <property type="entry name" value="TESTIN"/>
    <property type="match status" value="1"/>
</dbReference>
<dbReference type="SMART" id="SM00132">
    <property type="entry name" value="LIM"/>
    <property type="match status" value="2"/>
</dbReference>
<feature type="compositionally biased region" description="Low complexity" evidence="4">
    <location>
        <begin position="228"/>
        <end position="237"/>
    </location>
</feature>
<evidence type="ECO:0000256" key="4">
    <source>
        <dbReference type="SAM" id="MobiDB-lite"/>
    </source>
</evidence>
<feature type="domain" description="LIM zinc-binding" evidence="5">
    <location>
        <begin position="689"/>
        <end position="754"/>
    </location>
</feature>
<dbReference type="EMBL" id="CU928169">
    <property type="protein sequence ID" value="CAR23107.1"/>
    <property type="molecule type" value="Genomic_DNA"/>
</dbReference>
<dbReference type="PROSITE" id="PS00478">
    <property type="entry name" value="LIM_DOMAIN_1"/>
    <property type="match status" value="2"/>
</dbReference>
<feature type="compositionally biased region" description="Polar residues" evidence="4">
    <location>
        <begin position="254"/>
        <end position="270"/>
    </location>
</feature>
<name>C5DH46_LACTC</name>
<feature type="compositionally biased region" description="Basic and acidic residues" evidence="4">
    <location>
        <begin position="466"/>
        <end position="477"/>
    </location>
</feature>
<sequence length="837" mass="92754">MQGWIYSSPFPALNPKVRYKTALERAGFDVNFHDKNKPREAHGSVLPAGRHVSEGGRDVFGTRSAPNLAQTAQRAVSERDPRGYQNASALRSPPHSPFVKERSAPALQEHYKVRRSDESKGAFSPRVGQPQEGRNFASAGSHKASPQPAAFPQLRKDSQSRGALDSRFQRHGSRTSPDRASLKSARTRGSSISQGRSAGEGSFQVSSAPQDRFSASETARRGPVARQSPASAAGAAGKESPVSQARLSTEDLGNRQSSVFDFENQRNSPAERNFRSPDIDPVERSFKQLTQNDNDSFSSQQEREFTPYARDSFTSVNQSDEVFEDAADIDDFNEKGDNASKWNSIMRLSKAPEDSVQEAAPLDRDSTNEYVDATPRTRPTSTSSISFTPVAELHVNLSPNRPTEQTESINSATDAPISQAEPIGLERESSASVSGVYDIDLASGHTDLSQGVPQFSIQPTYHFSEENVGREQELREEQEVDTEEGTAQDPTATVKSSLQVERLLAQLDNVSLNRNLSVGNRRHSPGSSRFKKSSAYLSGFVSNPAATGIDAKLQTGIASGDDQQFTPQVLSVAEDRAHALSGEISPGSDDSPQFYHIRRQDEPRQADHRESDMTDFMRPSQQLTESLKVPVIQPLQLYQLENTAEARAETAKPETKQEPHRLSSSSSLVEGSQPAEPPVPVFKYPPGEGPCRACGLEVTSRRIYSKKANELSGQWHRPCFKCIKCELTFSKKVVCYILDDEPYCQRHFHETNNSICRICQGFIEGKCLENDRDERFHVDCLKCFRCGEFICEDYFLFNNELPLCANHDIEALKLESFGNMGQNNTVSKRRTRIINFT</sequence>
<feature type="compositionally biased region" description="Polar residues" evidence="4">
    <location>
        <begin position="187"/>
        <end position="196"/>
    </location>
</feature>
<gene>
    <name evidence="6" type="ordered locus">KLTH0E01276g</name>
</gene>
<dbReference type="GeneID" id="8291682"/>
<dbReference type="SUPFAM" id="SSF57716">
    <property type="entry name" value="Glucocorticoid receptor-like (DNA-binding domain)"/>
    <property type="match status" value="1"/>
</dbReference>
<proteinExistence type="predicted"/>
<dbReference type="Pfam" id="PF00412">
    <property type="entry name" value="LIM"/>
    <property type="match status" value="2"/>
</dbReference>
<evidence type="ECO:0000256" key="1">
    <source>
        <dbReference type="ARBA" id="ARBA00022723"/>
    </source>
</evidence>
<dbReference type="HOGENOM" id="CLU_016772_0_0_1"/>
<feature type="compositionally biased region" description="Polar residues" evidence="4">
    <location>
        <begin position="64"/>
        <end position="74"/>
    </location>
</feature>
<dbReference type="GO" id="GO:0046872">
    <property type="term" value="F:metal ion binding"/>
    <property type="evidence" value="ECO:0007669"/>
    <property type="project" value="UniProtKB-KW"/>
</dbReference>
<dbReference type="eggNOG" id="KOG1703">
    <property type="taxonomic scope" value="Eukaryota"/>
</dbReference>
<evidence type="ECO:0000313" key="7">
    <source>
        <dbReference type="Proteomes" id="UP000002036"/>
    </source>
</evidence>
<evidence type="ECO:0000256" key="2">
    <source>
        <dbReference type="ARBA" id="ARBA00022833"/>
    </source>
</evidence>
<feature type="compositionally biased region" description="Basic and acidic residues" evidence="4">
    <location>
        <begin position="644"/>
        <end position="661"/>
    </location>
</feature>